<organism evidence="13 14">
    <name type="scientific">Trametes coccinea (strain BRFM310)</name>
    <name type="common">Pycnoporus coccineus</name>
    <dbReference type="NCBI Taxonomy" id="1353009"/>
    <lineage>
        <taxon>Eukaryota</taxon>
        <taxon>Fungi</taxon>
        <taxon>Dikarya</taxon>
        <taxon>Basidiomycota</taxon>
        <taxon>Agaricomycotina</taxon>
        <taxon>Agaricomycetes</taxon>
        <taxon>Polyporales</taxon>
        <taxon>Polyporaceae</taxon>
        <taxon>Trametes</taxon>
    </lineage>
</organism>
<dbReference type="Gene3D" id="1.20.1560.10">
    <property type="entry name" value="ABC transporter type 1, transmembrane domain"/>
    <property type="match status" value="2"/>
</dbReference>
<dbReference type="FunFam" id="1.20.1560.10:FF:000013">
    <property type="entry name" value="ABC transporter C family member 2"/>
    <property type="match status" value="1"/>
</dbReference>
<evidence type="ECO:0000256" key="7">
    <source>
        <dbReference type="ARBA" id="ARBA00022989"/>
    </source>
</evidence>
<feature type="domain" description="ABC transmembrane type-1" evidence="12">
    <location>
        <begin position="951"/>
        <end position="1234"/>
    </location>
</feature>
<dbReference type="Gene3D" id="3.40.50.300">
    <property type="entry name" value="P-loop containing nucleotide triphosphate hydrolases"/>
    <property type="match status" value="2"/>
</dbReference>
<feature type="transmembrane region" description="Helical" evidence="10">
    <location>
        <begin position="545"/>
        <end position="565"/>
    </location>
</feature>
<dbReference type="Proteomes" id="UP000193067">
    <property type="component" value="Unassembled WGS sequence"/>
</dbReference>
<feature type="transmembrane region" description="Helical" evidence="10">
    <location>
        <begin position="297"/>
        <end position="316"/>
    </location>
</feature>
<feature type="domain" description="ABC transporter" evidence="11">
    <location>
        <begin position="1267"/>
        <end position="1508"/>
    </location>
</feature>
<evidence type="ECO:0000256" key="8">
    <source>
        <dbReference type="ARBA" id="ARBA00023136"/>
    </source>
</evidence>
<feature type="transmembrane region" description="Helical" evidence="10">
    <location>
        <begin position="185"/>
        <end position="205"/>
    </location>
</feature>
<dbReference type="GO" id="GO:0005524">
    <property type="term" value="F:ATP binding"/>
    <property type="evidence" value="ECO:0007669"/>
    <property type="project" value="UniProtKB-KW"/>
</dbReference>
<feature type="transmembrane region" description="Helical" evidence="10">
    <location>
        <begin position="450"/>
        <end position="473"/>
    </location>
</feature>
<evidence type="ECO:0000259" key="12">
    <source>
        <dbReference type="PROSITE" id="PS50929"/>
    </source>
</evidence>
<evidence type="ECO:0000256" key="6">
    <source>
        <dbReference type="ARBA" id="ARBA00022840"/>
    </source>
</evidence>
<dbReference type="CDD" id="cd03244">
    <property type="entry name" value="ABCC_MRP_domain2"/>
    <property type="match status" value="1"/>
</dbReference>
<name>A0A1Y2IFR4_TRAC3</name>
<evidence type="ECO:0000256" key="10">
    <source>
        <dbReference type="SAM" id="Phobius"/>
    </source>
</evidence>
<dbReference type="GO" id="GO:0016887">
    <property type="term" value="F:ATP hydrolysis activity"/>
    <property type="evidence" value="ECO:0007669"/>
    <property type="project" value="InterPro"/>
</dbReference>
<dbReference type="InterPro" id="IPR011527">
    <property type="entry name" value="ABC1_TM_dom"/>
</dbReference>
<feature type="transmembrane region" description="Helical" evidence="10">
    <location>
        <begin position="85"/>
        <end position="105"/>
    </location>
</feature>
<feature type="domain" description="ABC transmembrane type-1" evidence="12">
    <location>
        <begin position="298"/>
        <end position="601"/>
    </location>
</feature>
<dbReference type="CDD" id="cd18596">
    <property type="entry name" value="ABC_6TM_VMR1_D1_like"/>
    <property type="match status" value="1"/>
</dbReference>
<sequence length="1524" mass="167716">MYSDDRLTLWVLDSQDIPLLGVGLSVVILLFHAASAKAHNASFKDYWSDSASAYSDGSSTREPRGSWPRRLVKHAGGRVILSYKLVQLVSCVALLALSIATLTTIRSGSGAVTDRAVLWLRFVPCEVYTYCTLLAIAALCTSRCSATLSAHLTWVLLVTWSVYAYRDVVPLATTTLQPADAAEGVLLWIKIGLLTVAAVIVPAFIPRRPVDSEPSMEAISKEQTAGWYSRRVFGWLNETVSKAHEVEHLPLEEFPPLARSDSTRVLVEDSLKLLDPLETNKKTHIFWGFLKLYARQYATGAVLAAITSLIGLASLLATQGLLASLEVGHESTVQMWAWLLVFFVGPTMGTVCEEWYLWTMNRLSIHTEAIVTELLFQHALRTRVKSETSGESEGEGQGPGAGPAEKPKSNFLVGKLNNHITSDLANITEGNKLWLLLLVQTPMRMAVSILFMYSVLGWSALVGLATLVMMLPIPGYISGWIQSFQKEMMGKTDARVQTTSEVLNVVRMIKLFGWEPRVAKQIDERREAELRFLAKTRWLEIVNNVFNYSIPLISMATTFATYTIIMKGELTASKLFSSNAAFSLIQQQMHMIFYYIPTLIQARVSLDRINGFLHETELLDEFADVKHEDTLASRFAPVTHDPEILGIRKTSFTWTNDAGTPASSGRGSGRKFVLRIDDELLFKRGCINLVVGHTGSGKTSLLMALLGEMHAKPMGPESFVSLPRDGGVAYAAQESWVLSDTIRNNILFGAPYDEVRYAKVTKQCALERDLTLFEAGDKTEVGEKGITLSGGQKARITLARAVYSSAEILLLDDVLAALDVHTGRWIVENCFKGDLVRGRTVILVSHNVALVHPIAGFVVALGSDGRIASQGSFDKTLAEDKDLFADLAVEEEQLEKTGKELDDPASEPEQDDAQTSGKLVVAEEVADGEVGWNTMRLYALAASKHPKLYWAAYVLMLLLTHSIMSSETYFLGYWAKQYEERDPSQISVPFYLSIYGLIVVTTVAVYLVVWLIYIVGSRRASKLIHSRLVASVLGTTLRWLDVTPTSRIIARCTADIQAIDTIIPRSILGVLETTVFVFVRIAAASLIVPIFVVPSAIVGWAGAWLGRIYLKAQLCVKREMSNTRAPVLGHFGSAISGLVSIRAYGAQEQFKSESYTRVDRYSRAALVYNGLNRWITVRIQVMGSLLSTLLAAYLVYVVRLSSSNAGFAMTMAFGFCSVILGWVRLINALQVAGNSLERIQQYLSIEQEPKPSSSGIPPAYWPASGDLRVEKLSARYSPDGPRVLHELSFEVRSGERIGIVGRTGSGKSSLTLALLRCIFTEGHVYYDGLATDSINLDALRANITIIPQTPELLSGTLRKNLDPFEQHDDATLNDALRSAGLFSLQENMSAESGGARLTLDSEIAGGGSNLSVGQRQILALARAIVRRSKLLILDEATSAIDYETDSIIQNTLREELGRDVTVLTVAHRLQSIMDADKIMVLDAGHIVEYDAPNVLLRKRDGQFRSMVDGSGDKTALYTRAGYNP</sequence>
<dbReference type="PROSITE" id="PS50893">
    <property type="entry name" value="ABC_TRANSPORTER_2"/>
    <property type="match status" value="2"/>
</dbReference>
<dbReference type="PANTHER" id="PTHR24223">
    <property type="entry name" value="ATP-BINDING CASSETTE SUB-FAMILY C"/>
    <property type="match status" value="1"/>
</dbReference>
<dbReference type="InterPro" id="IPR036640">
    <property type="entry name" value="ABC1_TM_sf"/>
</dbReference>
<comment type="subcellular location">
    <subcellularLocation>
        <location evidence="1">Membrane</location>
        <topology evidence="1">Multi-pass membrane protein</topology>
    </subcellularLocation>
</comment>
<dbReference type="PANTHER" id="PTHR24223:SF356">
    <property type="entry name" value="ATP-BINDING CASSETTE TRANSPORTER ABC4"/>
    <property type="match status" value="1"/>
</dbReference>
<evidence type="ECO:0000256" key="5">
    <source>
        <dbReference type="ARBA" id="ARBA00022741"/>
    </source>
</evidence>
<dbReference type="InterPro" id="IPR050173">
    <property type="entry name" value="ABC_transporter_C-like"/>
</dbReference>
<accession>A0A1Y2IFR4</accession>
<keyword evidence="5" id="KW-0547">Nucleotide-binding</keyword>
<evidence type="ECO:0000259" key="11">
    <source>
        <dbReference type="PROSITE" id="PS50893"/>
    </source>
</evidence>
<evidence type="ECO:0000313" key="13">
    <source>
        <dbReference type="EMBL" id="OSC99372.1"/>
    </source>
</evidence>
<feature type="transmembrane region" description="Helical" evidence="10">
    <location>
        <begin position="1179"/>
        <end position="1198"/>
    </location>
</feature>
<feature type="transmembrane region" description="Helical" evidence="10">
    <location>
        <begin position="1205"/>
        <end position="1225"/>
    </location>
</feature>
<dbReference type="CDD" id="cd18604">
    <property type="entry name" value="ABC_6TM_VMR1_D2_like"/>
    <property type="match status" value="1"/>
</dbReference>
<dbReference type="Pfam" id="PF00005">
    <property type="entry name" value="ABC_tran"/>
    <property type="match status" value="2"/>
</dbReference>
<feature type="transmembrane region" description="Helical" evidence="10">
    <location>
        <begin position="117"/>
        <end position="139"/>
    </location>
</feature>
<feature type="region of interest" description="Disordered" evidence="9">
    <location>
        <begin position="895"/>
        <end position="916"/>
    </location>
</feature>
<dbReference type="FunFam" id="3.40.50.300:FF:000838">
    <property type="entry name" value="ABC multidrug transporter (Eurofung)"/>
    <property type="match status" value="1"/>
</dbReference>
<dbReference type="SMART" id="SM00382">
    <property type="entry name" value="AAA"/>
    <property type="match status" value="2"/>
</dbReference>
<dbReference type="SUPFAM" id="SSF52540">
    <property type="entry name" value="P-loop containing nucleoside triphosphate hydrolases"/>
    <property type="match status" value="2"/>
</dbReference>
<feature type="transmembrane region" description="Helical" evidence="10">
    <location>
        <begin position="146"/>
        <end position="165"/>
    </location>
</feature>
<feature type="transmembrane region" description="Helical" evidence="10">
    <location>
        <begin position="17"/>
        <end position="34"/>
    </location>
</feature>
<feature type="transmembrane region" description="Helical" evidence="10">
    <location>
        <begin position="1127"/>
        <end position="1145"/>
    </location>
</feature>
<evidence type="ECO:0000256" key="9">
    <source>
        <dbReference type="SAM" id="MobiDB-lite"/>
    </source>
</evidence>
<dbReference type="InterPro" id="IPR003439">
    <property type="entry name" value="ABC_transporter-like_ATP-bd"/>
</dbReference>
<feature type="compositionally biased region" description="Acidic residues" evidence="9">
    <location>
        <begin position="903"/>
        <end position="912"/>
    </location>
</feature>
<feature type="transmembrane region" description="Helical" evidence="10">
    <location>
        <begin position="336"/>
        <end position="358"/>
    </location>
</feature>
<evidence type="ECO:0000256" key="4">
    <source>
        <dbReference type="ARBA" id="ARBA00022737"/>
    </source>
</evidence>
<evidence type="ECO:0000256" key="1">
    <source>
        <dbReference type="ARBA" id="ARBA00004141"/>
    </source>
</evidence>
<keyword evidence="8 10" id="KW-0472">Membrane</keyword>
<dbReference type="InterPro" id="IPR003593">
    <property type="entry name" value="AAA+_ATPase"/>
</dbReference>
<evidence type="ECO:0000256" key="3">
    <source>
        <dbReference type="ARBA" id="ARBA00022692"/>
    </source>
</evidence>
<feature type="transmembrane region" description="Helical" evidence="10">
    <location>
        <begin position="948"/>
        <end position="970"/>
    </location>
</feature>
<feature type="transmembrane region" description="Helical" evidence="10">
    <location>
        <begin position="990"/>
        <end position="1016"/>
    </location>
</feature>
<dbReference type="Pfam" id="PF00664">
    <property type="entry name" value="ABC_membrane"/>
    <property type="match status" value="2"/>
</dbReference>
<dbReference type="STRING" id="1353009.A0A1Y2IFR4"/>
<dbReference type="PROSITE" id="PS50929">
    <property type="entry name" value="ABC_TM1F"/>
    <property type="match status" value="2"/>
</dbReference>
<dbReference type="SUPFAM" id="SSF90123">
    <property type="entry name" value="ABC transporter transmembrane region"/>
    <property type="match status" value="2"/>
</dbReference>
<keyword evidence="3 10" id="KW-0812">Transmembrane</keyword>
<feature type="transmembrane region" description="Helical" evidence="10">
    <location>
        <begin position="1081"/>
        <end position="1106"/>
    </location>
</feature>
<dbReference type="PROSITE" id="PS00211">
    <property type="entry name" value="ABC_TRANSPORTER_1"/>
    <property type="match status" value="1"/>
</dbReference>
<keyword evidence="4" id="KW-0677">Repeat</keyword>
<dbReference type="GO" id="GO:0016020">
    <property type="term" value="C:membrane"/>
    <property type="evidence" value="ECO:0007669"/>
    <property type="project" value="UniProtKB-SubCell"/>
</dbReference>
<feature type="domain" description="ABC transporter" evidence="11">
    <location>
        <begin position="647"/>
        <end position="889"/>
    </location>
</feature>
<protein>
    <submittedName>
        <fullName evidence="13">Multidrug resistance-associated ABC transporter</fullName>
    </submittedName>
</protein>
<gene>
    <name evidence="13" type="ORF">PYCCODRAFT_1438353</name>
</gene>
<dbReference type="EMBL" id="KZ084128">
    <property type="protein sequence ID" value="OSC99372.1"/>
    <property type="molecule type" value="Genomic_DNA"/>
</dbReference>
<keyword evidence="6" id="KW-0067">ATP-binding</keyword>
<proteinExistence type="predicted"/>
<dbReference type="OrthoDB" id="6500128at2759"/>
<dbReference type="InterPro" id="IPR027417">
    <property type="entry name" value="P-loop_NTPase"/>
</dbReference>
<feature type="region of interest" description="Disordered" evidence="9">
    <location>
        <begin position="386"/>
        <end position="405"/>
    </location>
</feature>
<dbReference type="InterPro" id="IPR017871">
    <property type="entry name" value="ABC_transporter-like_CS"/>
</dbReference>
<dbReference type="GO" id="GO:0140359">
    <property type="term" value="F:ABC-type transporter activity"/>
    <property type="evidence" value="ECO:0007669"/>
    <property type="project" value="InterPro"/>
</dbReference>
<keyword evidence="7 10" id="KW-1133">Transmembrane helix</keyword>
<keyword evidence="2" id="KW-0813">Transport</keyword>
<reference evidence="13 14" key="1">
    <citation type="journal article" date="2015" name="Biotechnol. Biofuels">
        <title>Enhanced degradation of softwood versus hardwood by the white-rot fungus Pycnoporus coccineus.</title>
        <authorList>
            <person name="Couturier M."/>
            <person name="Navarro D."/>
            <person name="Chevret D."/>
            <person name="Henrissat B."/>
            <person name="Piumi F."/>
            <person name="Ruiz-Duenas F.J."/>
            <person name="Martinez A.T."/>
            <person name="Grigoriev I.V."/>
            <person name="Riley R."/>
            <person name="Lipzen A."/>
            <person name="Berrin J.G."/>
            <person name="Master E.R."/>
            <person name="Rosso M.N."/>
        </authorList>
    </citation>
    <scope>NUCLEOTIDE SEQUENCE [LARGE SCALE GENOMIC DNA]</scope>
    <source>
        <strain evidence="13 14">BRFM310</strain>
    </source>
</reference>
<evidence type="ECO:0000256" key="2">
    <source>
        <dbReference type="ARBA" id="ARBA00022448"/>
    </source>
</evidence>
<evidence type="ECO:0000313" key="14">
    <source>
        <dbReference type="Proteomes" id="UP000193067"/>
    </source>
</evidence>
<keyword evidence="14" id="KW-1185">Reference proteome</keyword>
<dbReference type="CDD" id="cd03250">
    <property type="entry name" value="ABCC_MRP_domain1"/>
    <property type="match status" value="1"/>
</dbReference>